<dbReference type="RefSeq" id="WP_213499122.1">
    <property type="nucleotide sequence ID" value="NZ_CP074694.1"/>
</dbReference>
<dbReference type="Pfam" id="PF07586">
    <property type="entry name" value="HXXSHH"/>
    <property type="match status" value="1"/>
</dbReference>
<proteinExistence type="predicted"/>
<reference evidence="2" key="1">
    <citation type="submission" date="2021-05" db="EMBL/GenBank/DDBJ databases">
        <title>Complete genome sequence of the cellulolytic planctomycete Telmatocola sphagniphila SP2T and characterization of the first cellulase from planctomycetes.</title>
        <authorList>
            <person name="Rakitin A.L."/>
            <person name="Beletsky A.V."/>
            <person name="Naumoff D.G."/>
            <person name="Kulichevskaya I.S."/>
            <person name="Mardanov A.V."/>
            <person name="Ravin N.V."/>
            <person name="Dedysh S.N."/>
        </authorList>
    </citation>
    <scope>NUCLEOTIDE SEQUENCE</scope>
    <source>
        <strain evidence="2">SP2T</strain>
    </source>
</reference>
<organism evidence="2 3">
    <name type="scientific">Telmatocola sphagniphila</name>
    <dbReference type="NCBI Taxonomy" id="1123043"/>
    <lineage>
        <taxon>Bacteria</taxon>
        <taxon>Pseudomonadati</taxon>
        <taxon>Planctomycetota</taxon>
        <taxon>Planctomycetia</taxon>
        <taxon>Gemmatales</taxon>
        <taxon>Gemmataceae</taxon>
    </lineage>
</organism>
<name>A0A8E6EWN2_9BACT</name>
<gene>
    <name evidence="2" type="ORF">KIH39_09645</name>
</gene>
<dbReference type="EMBL" id="CP074694">
    <property type="protein sequence ID" value="QVL34150.1"/>
    <property type="molecule type" value="Genomic_DNA"/>
</dbReference>
<evidence type="ECO:0000313" key="3">
    <source>
        <dbReference type="Proteomes" id="UP000676194"/>
    </source>
</evidence>
<protein>
    <submittedName>
        <fullName evidence="2">DUF1552 domain-containing protein</fullName>
    </submittedName>
</protein>
<dbReference type="InterPro" id="IPR011447">
    <property type="entry name" value="DUF1552"/>
</dbReference>
<keyword evidence="3" id="KW-1185">Reference proteome</keyword>
<dbReference type="KEGG" id="tsph:KIH39_09645"/>
<dbReference type="Proteomes" id="UP000676194">
    <property type="component" value="Chromosome"/>
</dbReference>
<feature type="region of interest" description="Disordered" evidence="1">
    <location>
        <begin position="234"/>
        <end position="260"/>
    </location>
</feature>
<evidence type="ECO:0000256" key="1">
    <source>
        <dbReference type="SAM" id="MobiDB-lite"/>
    </source>
</evidence>
<accession>A0A8E6EWN2</accession>
<evidence type="ECO:0000313" key="2">
    <source>
        <dbReference type="EMBL" id="QVL34150.1"/>
    </source>
</evidence>
<dbReference type="AlphaFoldDB" id="A0A8E6EWN2"/>
<sequence>MNFPKKINRRTVLQGLGCSIALPWLESTKLFAGEDLAAKTKVPQRFACLFMGDGISPHHWWSKGNGSEMELGSSLTSLAPFKEKLNVINGLFNRHGDGGHAKCTGNILSGANLQKGRLISGGVSMDQMLSQHLEDATPVPSMVLGCEQPVSGFHESNYSMVYASHISWRTPNSPIPIELFPALAFDSLFGMQSSKLQGSILDHALAQANDLRGKVSSSDQVKLDEYLTSVRETEKRIQKLKPQSDSASKLPPASARPPLAQPKDFSEYAKLMCDIIALAFQTDRTRIATLLLSRDLSGQVYPFLNLRDAHHNLSHSNEGPEYQSIVKFHVEQYAYLIGKLAKMQEGDRTVLDNSCIMFVSEHWNAHNGQQVPLVLAGGLGGKLKTGRSLDYLKSGDDKRKLCSLYLSLMDRMGLELKEFGDAKDRLVGI</sequence>